<dbReference type="Gene3D" id="1.10.357.10">
    <property type="entry name" value="Tetracycline Repressor, domain 2"/>
    <property type="match status" value="1"/>
</dbReference>
<dbReference type="Proteomes" id="UP000216998">
    <property type="component" value="Unassembled WGS sequence"/>
</dbReference>
<evidence type="ECO:0000259" key="5">
    <source>
        <dbReference type="PROSITE" id="PS50977"/>
    </source>
</evidence>
<dbReference type="GO" id="GO:0003700">
    <property type="term" value="F:DNA-binding transcription factor activity"/>
    <property type="evidence" value="ECO:0007669"/>
    <property type="project" value="TreeGrafter"/>
</dbReference>
<proteinExistence type="predicted"/>
<evidence type="ECO:0000256" key="2">
    <source>
        <dbReference type="ARBA" id="ARBA00023125"/>
    </source>
</evidence>
<evidence type="ECO:0000256" key="1">
    <source>
        <dbReference type="ARBA" id="ARBA00023015"/>
    </source>
</evidence>
<feature type="DNA-binding region" description="H-T-H motif" evidence="4">
    <location>
        <begin position="30"/>
        <end position="49"/>
    </location>
</feature>
<dbReference type="PANTHER" id="PTHR30055:SF234">
    <property type="entry name" value="HTH-TYPE TRANSCRIPTIONAL REGULATOR BETI"/>
    <property type="match status" value="1"/>
</dbReference>
<evidence type="ECO:0000313" key="7">
    <source>
        <dbReference type="Proteomes" id="UP000216998"/>
    </source>
</evidence>
<evidence type="ECO:0000256" key="4">
    <source>
        <dbReference type="PROSITE-ProRule" id="PRU00335"/>
    </source>
</evidence>
<dbReference type="PROSITE" id="PS50977">
    <property type="entry name" value="HTH_TETR_2"/>
    <property type="match status" value="1"/>
</dbReference>
<dbReference type="InterPro" id="IPR009057">
    <property type="entry name" value="Homeodomain-like_sf"/>
</dbReference>
<dbReference type="PANTHER" id="PTHR30055">
    <property type="entry name" value="HTH-TYPE TRANSCRIPTIONAL REGULATOR RUTR"/>
    <property type="match status" value="1"/>
</dbReference>
<dbReference type="AlphaFoldDB" id="A0A255ZAC2"/>
<dbReference type="EMBL" id="NOXU01000010">
    <property type="protein sequence ID" value="OYQ37815.1"/>
    <property type="molecule type" value="Genomic_DNA"/>
</dbReference>
<dbReference type="RefSeq" id="WP_094452622.1">
    <property type="nucleotide sequence ID" value="NZ_NOXU01000010.1"/>
</dbReference>
<keyword evidence="1" id="KW-0805">Transcription regulation</keyword>
<evidence type="ECO:0000313" key="6">
    <source>
        <dbReference type="EMBL" id="OYQ37815.1"/>
    </source>
</evidence>
<dbReference type="InterPro" id="IPR001647">
    <property type="entry name" value="HTH_TetR"/>
</dbReference>
<reference evidence="6 7" key="1">
    <citation type="submission" date="2017-07" db="EMBL/GenBank/DDBJ databases">
        <title>Niveispirillum cyanobacteriorum sp. nov., isolated from cyanobacterial aggregates in a eutrophic lake.</title>
        <authorList>
            <person name="Cai H."/>
        </authorList>
    </citation>
    <scope>NUCLEOTIDE SEQUENCE [LARGE SCALE GENOMIC DNA]</scope>
    <source>
        <strain evidence="7">TH1-14</strain>
    </source>
</reference>
<sequence length="84" mass="9290">MDAAARQARTDHILAAARRCFARHGFHGAGTADICRDAGISPASLYQYFASKDDLILAIVGGTAPMIWRCWRPLTAWMQPWNSI</sequence>
<evidence type="ECO:0000256" key="3">
    <source>
        <dbReference type="ARBA" id="ARBA00023163"/>
    </source>
</evidence>
<dbReference type="GO" id="GO:0000976">
    <property type="term" value="F:transcription cis-regulatory region binding"/>
    <property type="evidence" value="ECO:0007669"/>
    <property type="project" value="TreeGrafter"/>
</dbReference>
<organism evidence="6 7">
    <name type="scientific">Niveispirillum lacus</name>
    <dbReference type="NCBI Taxonomy" id="1981099"/>
    <lineage>
        <taxon>Bacteria</taxon>
        <taxon>Pseudomonadati</taxon>
        <taxon>Pseudomonadota</taxon>
        <taxon>Alphaproteobacteria</taxon>
        <taxon>Rhodospirillales</taxon>
        <taxon>Azospirillaceae</taxon>
        <taxon>Niveispirillum</taxon>
    </lineage>
</organism>
<name>A0A255ZAC2_9PROT</name>
<dbReference type="Pfam" id="PF00440">
    <property type="entry name" value="TetR_N"/>
    <property type="match status" value="1"/>
</dbReference>
<accession>A0A255ZAC2</accession>
<dbReference type="OrthoDB" id="9787680at2"/>
<protein>
    <recommendedName>
        <fullName evidence="5">HTH tetR-type domain-containing protein</fullName>
    </recommendedName>
</protein>
<feature type="domain" description="HTH tetR-type" evidence="5">
    <location>
        <begin position="7"/>
        <end position="67"/>
    </location>
</feature>
<keyword evidence="7" id="KW-1185">Reference proteome</keyword>
<dbReference type="PRINTS" id="PR00455">
    <property type="entry name" value="HTHTETR"/>
</dbReference>
<keyword evidence="3" id="KW-0804">Transcription</keyword>
<dbReference type="SUPFAM" id="SSF46689">
    <property type="entry name" value="Homeodomain-like"/>
    <property type="match status" value="1"/>
</dbReference>
<gene>
    <name evidence="6" type="ORF">CHU95_00450</name>
</gene>
<keyword evidence="2 4" id="KW-0238">DNA-binding</keyword>
<dbReference type="InterPro" id="IPR050109">
    <property type="entry name" value="HTH-type_TetR-like_transc_reg"/>
</dbReference>
<comment type="caution">
    <text evidence="6">The sequence shown here is derived from an EMBL/GenBank/DDBJ whole genome shotgun (WGS) entry which is preliminary data.</text>
</comment>